<dbReference type="AlphaFoldDB" id="A0A6M3LLX1"/>
<gene>
    <name evidence="1" type="ORF">MM415B05052_0008</name>
</gene>
<accession>A0A6M3LLX1</accession>
<proteinExistence type="predicted"/>
<protein>
    <submittedName>
        <fullName evidence="1">Uncharacterized protein</fullName>
    </submittedName>
</protein>
<reference evidence="1" key="1">
    <citation type="submission" date="2020-03" db="EMBL/GenBank/DDBJ databases">
        <title>The deep terrestrial virosphere.</title>
        <authorList>
            <person name="Holmfeldt K."/>
            <person name="Nilsson E."/>
            <person name="Simone D."/>
            <person name="Lopez-Fernandez M."/>
            <person name="Wu X."/>
            <person name="de Brujin I."/>
            <person name="Lundin D."/>
            <person name="Andersson A."/>
            <person name="Bertilsson S."/>
            <person name="Dopson M."/>
        </authorList>
    </citation>
    <scope>NUCLEOTIDE SEQUENCE</scope>
    <source>
        <strain evidence="1">MM415B05052</strain>
    </source>
</reference>
<dbReference type="EMBL" id="MT143356">
    <property type="protein sequence ID" value="QJA95930.1"/>
    <property type="molecule type" value="Genomic_DNA"/>
</dbReference>
<sequence>MNNEKIFKIFSDTIDDLEYLLTLEEKYGFWRFFRKDFWNIIIKQPNRLKWALNKQIFIRESRDQ</sequence>
<evidence type="ECO:0000313" key="1">
    <source>
        <dbReference type="EMBL" id="QJA95930.1"/>
    </source>
</evidence>
<organism evidence="1">
    <name type="scientific">viral metagenome</name>
    <dbReference type="NCBI Taxonomy" id="1070528"/>
    <lineage>
        <taxon>unclassified sequences</taxon>
        <taxon>metagenomes</taxon>
        <taxon>organismal metagenomes</taxon>
    </lineage>
</organism>
<name>A0A6M3LLX1_9ZZZZ</name>